<organism evidence="1 2">
    <name type="scientific">Diplocloster agilis</name>
    <dbReference type="NCBI Taxonomy" id="2850323"/>
    <lineage>
        <taxon>Bacteria</taxon>
        <taxon>Bacillati</taxon>
        <taxon>Bacillota</taxon>
        <taxon>Clostridia</taxon>
        <taxon>Lachnospirales</taxon>
        <taxon>Lachnospiraceae</taxon>
        <taxon>Diplocloster</taxon>
    </lineage>
</organism>
<dbReference type="AlphaFoldDB" id="A0A949NE10"/>
<dbReference type="RefSeq" id="WP_238720801.1">
    <property type="nucleotide sequence ID" value="NZ_JAHQCW010000005.1"/>
</dbReference>
<sequence length="66" mass="7795">MDRKFLKDLGIKKDCVNQIMTQYGKALTKFHNQIKNQEAIIDQLRNELLQNNGHIDRPQNVDKDKE</sequence>
<name>A0A949NE10_9FIRM</name>
<protein>
    <submittedName>
        <fullName evidence="1">Uncharacterized protein</fullName>
    </submittedName>
</protein>
<evidence type="ECO:0000313" key="2">
    <source>
        <dbReference type="Proteomes" id="UP000712157"/>
    </source>
</evidence>
<dbReference type="EMBL" id="JAHQCW010000005">
    <property type="protein sequence ID" value="MBU9735799.1"/>
    <property type="molecule type" value="Genomic_DNA"/>
</dbReference>
<comment type="caution">
    <text evidence="1">The sequence shown here is derived from an EMBL/GenBank/DDBJ whole genome shotgun (WGS) entry which is preliminary data.</text>
</comment>
<gene>
    <name evidence="1" type="ORF">KTH89_04570</name>
</gene>
<dbReference type="Proteomes" id="UP000712157">
    <property type="component" value="Unassembled WGS sequence"/>
</dbReference>
<reference evidence="1" key="1">
    <citation type="submission" date="2021-06" db="EMBL/GenBank/DDBJ databases">
        <title>Description of novel taxa of the family Lachnospiraceae.</title>
        <authorList>
            <person name="Chaplin A.V."/>
            <person name="Sokolova S.R."/>
            <person name="Pikina A.P."/>
            <person name="Korzhanova M."/>
            <person name="Belova V."/>
            <person name="Korostin D."/>
            <person name="Efimov B.A."/>
        </authorList>
    </citation>
    <scope>NUCLEOTIDE SEQUENCE</scope>
    <source>
        <strain evidence="1">ASD5720</strain>
    </source>
</reference>
<evidence type="ECO:0000313" key="1">
    <source>
        <dbReference type="EMBL" id="MBU9735799.1"/>
    </source>
</evidence>
<proteinExistence type="predicted"/>
<accession>A0A949NE10</accession>
<keyword evidence="2" id="KW-1185">Reference proteome</keyword>